<organism evidence="3">
    <name type="scientific">marine sediment metagenome</name>
    <dbReference type="NCBI Taxonomy" id="412755"/>
    <lineage>
        <taxon>unclassified sequences</taxon>
        <taxon>metagenomes</taxon>
        <taxon>ecological metagenomes</taxon>
    </lineage>
</organism>
<proteinExistence type="predicted"/>
<evidence type="ECO:0008006" key="4">
    <source>
        <dbReference type="Google" id="ProtNLM"/>
    </source>
</evidence>
<sequence length="161" mass="17207">DRAPRGVLSLLKGSKDQKGLLTIAEEAGIEKLLVDTTLFTYIPSIGAGAKACYMVKEELGLPAGGSPGNATTVWKKSKKFGADVFKACEAASEVVPLVMGADFLLYGVIESAPWIFPACAAVDAMIAADARVEFGTKTLTKNHPLNRLFPEFIEQLEKANF</sequence>
<name>X0Y0E5_9ZZZZ</name>
<keyword evidence="1" id="KW-0489">Methyltransferase</keyword>
<dbReference type="GO" id="GO:0006730">
    <property type="term" value="P:one-carbon metabolic process"/>
    <property type="evidence" value="ECO:0007669"/>
    <property type="project" value="InterPro"/>
</dbReference>
<dbReference type="GO" id="GO:0032259">
    <property type="term" value="P:methylation"/>
    <property type="evidence" value="ECO:0007669"/>
    <property type="project" value="UniProtKB-KW"/>
</dbReference>
<comment type="caution">
    <text evidence="3">The sequence shown here is derived from an EMBL/GenBank/DDBJ whole genome shotgun (WGS) entry which is preliminary data.</text>
</comment>
<feature type="non-terminal residue" evidence="3">
    <location>
        <position position="1"/>
    </location>
</feature>
<reference evidence="3" key="1">
    <citation type="journal article" date="2014" name="Front. Microbiol.">
        <title>High frequency of phylogenetically diverse reductive dehalogenase-homologous genes in deep subseafloor sedimentary metagenomes.</title>
        <authorList>
            <person name="Kawai M."/>
            <person name="Futagami T."/>
            <person name="Toyoda A."/>
            <person name="Takaki Y."/>
            <person name="Nishi S."/>
            <person name="Hori S."/>
            <person name="Arai W."/>
            <person name="Tsubouchi T."/>
            <person name="Morono Y."/>
            <person name="Uchiyama I."/>
            <person name="Ito T."/>
            <person name="Fujiyama A."/>
            <person name="Inagaki F."/>
            <person name="Takami H."/>
        </authorList>
    </citation>
    <scope>NUCLEOTIDE SEQUENCE</scope>
    <source>
        <strain evidence="3">Expedition CK06-06</strain>
    </source>
</reference>
<dbReference type="EMBL" id="BARS01050527">
    <property type="protein sequence ID" value="GAG49249.1"/>
    <property type="molecule type" value="Genomic_DNA"/>
</dbReference>
<protein>
    <recommendedName>
        <fullName evidence="4">Tetrahydromethanopterin S-methyltransferase subunit H</fullName>
    </recommendedName>
</protein>
<dbReference type="AlphaFoldDB" id="X0Y0E5"/>
<evidence type="ECO:0000313" key="3">
    <source>
        <dbReference type="EMBL" id="GAG49249.1"/>
    </source>
</evidence>
<dbReference type="GO" id="GO:0008168">
    <property type="term" value="F:methyltransferase activity"/>
    <property type="evidence" value="ECO:0007669"/>
    <property type="project" value="UniProtKB-KW"/>
</dbReference>
<dbReference type="Pfam" id="PF02007">
    <property type="entry name" value="MtrH"/>
    <property type="match status" value="1"/>
</dbReference>
<gene>
    <name evidence="3" type="ORF">S01H1_75418</name>
</gene>
<dbReference type="InterPro" id="IPR023467">
    <property type="entry name" value="MeTrfase_MtrH/MtxH"/>
</dbReference>
<keyword evidence="2" id="KW-0808">Transferase</keyword>
<evidence type="ECO:0000256" key="2">
    <source>
        <dbReference type="ARBA" id="ARBA00022679"/>
    </source>
</evidence>
<evidence type="ECO:0000256" key="1">
    <source>
        <dbReference type="ARBA" id="ARBA00022603"/>
    </source>
</evidence>
<accession>X0Y0E5</accession>